<dbReference type="PANTHER" id="PTHR11475:SF144">
    <property type="entry name" value="NAD(P)H OXIDASE (H2O2-FORMING)"/>
    <property type="match status" value="1"/>
</dbReference>
<dbReference type="InterPro" id="IPR010255">
    <property type="entry name" value="Haem_peroxidase_sf"/>
</dbReference>
<dbReference type="Pfam" id="PF03098">
    <property type="entry name" value="An_peroxidase"/>
    <property type="match status" value="2"/>
</dbReference>
<dbReference type="Proteomes" id="UP000695022">
    <property type="component" value="Unplaced"/>
</dbReference>
<protein>
    <submittedName>
        <fullName evidence="3">Dual oxidase 1-like</fullName>
    </submittedName>
</protein>
<dbReference type="PANTHER" id="PTHR11475">
    <property type="entry name" value="OXIDASE/PEROXIDASE"/>
    <property type="match status" value="1"/>
</dbReference>
<organism evidence="2 3">
    <name type="scientific">Priapulus caudatus</name>
    <name type="common">Priapulid worm</name>
    <dbReference type="NCBI Taxonomy" id="37621"/>
    <lineage>
        <taxon>Eukaryota</taxon>
        <taxon>Metazoa</taxon>
        <taxon>Ecdysozoa</taxon>
        <taxon>Scalidophora</taxon>
        <taxon>Priapulida</taxon>
        <taxon>Priapulimorpha</taxon>
        <taxon>Priapulimorphida</taxon>
        <taxon>Priapulidae</taxon>
        <taxon>Priapulus</taxon>
    </lineage>
</organism>
<dbReference type="InterPro" id="IPR019791">
    <property type="entry name" value="Haem_peroxidase_animal"/>
</dbReference>
<keyword evidence="1" id="KW-0560">Oxidoreductase</keyword>
<proteinExistence type="predicted"/>
<keyword evidence="1" id="KW-0575">Peroxidase</keyword>
<keyword evidence="2" id="KW-1185">Reference proteome</keyword>
<accession>A0ABM1EA24</accession>
<gene>
    <name evidence="3" type="primary">LOC106810266</name>
</gene>
<dbReference type="RefSeq" id="XP_014669045.1">
    <property type="nucleotide sequence ID" value="XM_014813559.1"/>
</dbReference>
<dbReference type="GeneID" id="106810266"/>
<dbReference type="Gene3D" id="1.10.640.10">
    <property type="entry name" value="Haem peroxidase domain superfamily, animal type"/>
    <property type="match status" value="2"/>
</dbReference>
<dbReference type="PROSITE" id="PS50292">
    <property type="entry name" value="PEROXIDASE_3"/>
    <property type="match status" value="1"/>
</dbReference>
<dbReference type="InterPro" id="IPR037120">
    <property type="entry name" value="Haem_peroxidase_sf_animal"/>
</dbReference>
<name>A0ABM1EA24_PRICU</name>
<evidence type="ECO:0000313" key="2">
    <source>
        <dbReference type="Proteomes" id="UP000695022"/>
    </source>
</evidence>
<evidence type="ECO:0000256" key="1">
    <source>
        <dbReference type="ARBA" id="ARBA00022559"/>
    </source>
</evidence>
<dbReference type="SUPFAM" id="SSF48113">
    <property type="entry name" value="Heme-dependent peroxidases"/>
    <property type="match status" value="2"/>
</dbReference>
<sequence length="297" mass="32525">MSEKHVLFRTLAAIWILLGITADCMVTTHWQRYDGWYNNLVHPSWGSADSAFSRKTPVAYADGVYKMAGVDRPNPRLLSDAIFKGRDGLPSSLNRTAMFAFFGQVVAYEIMHGMDKTCPIEVFNVPMTSCDKDGACAPEAGNGMPVSRIKYAAQTGESMNNPRAQLSIFIGIRVSLMDSAFSRKTPVAYADGVYKMAGVDRPNPRLLSDAIFKGRDGLPSSLNRTAMFAFFGQVVAYEIMHGMDKTCPIEVFNVPMTSCDKDGACTPEAGNGMPVSRIKYAAQTGESMNNPRAQVQK</sequence>
<reference evidence="3" key="1">
    <citation type="submission" date="2025-08" db="UniProtKB">
        <authorList>
            <consortium name="RefSeq"/>
        </authorList>
    </citation>
    <scope>IDENTIFICATION</scope>
</reference>
<evidence type="ECO:0000313" key="3">
    <source>
        <dbReference type="RefSeq" id="XP_014669045.1"/>
    </source>
</evidence>